<sequence>MLPVSLWLKEEDKRTHLQEIKGFYMIFPYTQVVTEMTGSVEPGYGLSEAEAVDSLSHSGTGRLRFLSAAANTSIDLGMRDGSRRRC</sequence>
<keyword evidence="2" id="KW-1185">Reference proteome</keyword>
<dbReference type="AlphaFoldDB" id="A0A3M0L510"/>
<proteinExistence type="predicted"/>
<organism evidence="1 2">
    <name type="scientific">Hirundo rustica rustica</name>
    <dbReference type="NCBI Taxonomy" id="333673"/>
    <lineage>
        <taxon>Eukaryota</taxon>
        <taxon>Metazoa</taxon>
        <taxon>Chordata</taxon>
        <taxon>Craniata</taxon>
        <taxon>Vertebrata</taxon>
        <taxon>Euteleostomi</taxon>
        <taxon>Archelosauria</taxon>
        <taxon>Archosauria</taxon>
        <taxon>Dinosauria</taxon>
        <taxon>Saurischia</taxon>
        <taxon>Theropoda</taxon>
        <taxon>Coelurosauria</taxon>
        <taxon>Aves</taxon>
        <taxon>Neognathae</taxon>
        <taxon>Neoaves</taxon>
        <taxon>Telluraves</taxon>
        <taxon>Australaves</taxon>
        <taxon>Passeriformes</taxon>
        <taxon>Sylvioidea</taxon>
        <taxon>Hirundinidae</taxon>
        <taxon>Hirundo</taxon>
    </lineage>
</organism>
<reference evidence="1 2" key="1">
    <citation type="submission" date="2018-07" db="EMBL/GenBank/DDBJ databases">
        <title>A high quality draft genome assembly of the barn swallow (H. rustica rustica).</title>
        <authorList>
            <person name="Formenti G."/>
            <person name="Chiara M."/>
            <person name="Poveda L."/>
            <person name="Francoijs K.-J."/>
            <person name="Bonisoli-Alquati A."/>
            <person name="Canova L."/>
            <person name="Gianfranceschi L."/>
            <person name="Horner D.S."/>
            <person name="Saino N."/>
        </authorList>
    </citation>
    <scope>NUCLEOTIDE SEQUENCE [LARGE SCALE GENOMIC DNA]</scope>
    <source>
        <strain evidence="1">Chelidonia</strain>
        <tissue evidence="1">Blood</tissue>
    </source>
</reference>
<accession>A0A3M0L510</accession>
<evidence type="ECO:0000313" key="2">
    <source>
        <dbReference type="Proteomes" id="UP000269221"/>
    </source>
</evidence>
<dbReference type="Proteomes" id="UP000269221">
    <property type="component" value="Unassembled WGS sequence"/>
</dbReference>
<protein>
    <submittedName>
        <fullName evidence="1">Uncharacterized protein</fullName>
    </submittedName>
</protein>
<gene>
    <name evidence="1" type="ORF">DUI87_04949</name>
</gene>
<comment type="caution">
    <text evidence="1">The sequence shown here is derived from an EMBL/GenBank/DDBJ whole genome shotgun (WGS) entry which is preliminary data.</text>
</comment>
<evidence type="ECO:0000313" key="1">
    <source>
        <dbReference type="EMBL" id="RMC18070.1"/>
    </source>
</evidence>
<dbReference type="EMBL" id="QRBI01000097">
    <property type="protein sequence ID" value="RMC18070.1"/>
    <property type="molecule type" value="Genomic_DNA"/>
</dbReference>
<name>A0A3M0L510_HIRRU</name>